<dbReference type="Proteomes" id="UP000887561">
    <property type="component" value="Unplaced"/>
</dbReference>
<evidence type="ECO:0000313" key="1">
    <source>
        <dbReference type="Proteomes" id="UP000887561"/>
    </source>
</evidence>
<dbReference type="WBParaSite" id="scaffold5917_cov146.g10183">
    <property type="protein sequence ID" value="scaffold5917_cov146.g10183"/>
    <property type="gene ID" value="scaffold5917_cov146.g10183"/>
</dbReference>
<protein>
    <submittedName>
        <fullName evidence="2">Uncharacterized protein</fullName>
    </submittedName>
</protein>
<name>A0A915N0J0_MELJA</name>
<sequence length="222" mass="25262">MMKIDQLKTNKNCTFTGAEFHGDKEVLVHNGKDIGLFEVDINQSKTWQQLHVDHAIAKGGPTELREHLIDIAKNGAVLFKLLMRNYKNLFLNTSGFIQRDVRFIRGLYCVEDIYEAMDKVETLKRKMSGLVESLKNNPNSVEIGKFQEMRMNINKGILTVAEKENDLGKNRKFKGKSHLGSSMALVGYLSLSKNPNHPEFNKCSNLEAKQCVTFFHVKAKDD</sequence>
<keyword evidence="1" id="KW-1185">Reference proteome</keyword>
<reference evidence="2" key="1">
    <citation type="submission" date="2022-11" db="UniProtKB">
        <authorList>
            <consortium name="WormBaseParasite"/>
        </authorList>
    </citation>
    <scope>IDENTIFICATION</scope>
</reference>
<dbReference type="AlphaFoldDB" id="A0A915N0J0"/>
<accession>A0A915N0J0</accession>
<evidence type="ECO:0000313" key="2">
    <source>
        <dbReference type="WBParaSite" id="scaffold5917_cov146.g10183"/>
    </source>
</evidence>
<proteinExistence type="predicted"/>
<organism evidence="1 2">
    <name type="scientific">Meloidogyne javanica</name>
    <name type="common">Root-knot nematode worm</name>
    <dbReference type="NCBI Taxonomy" id="6303"/>
    <lineage>
        <taxon>Eukaryota</taxon>
        <taxon>Metazoa</taxon>
        <taxon>Ecdysozoa</taxon>
        <taxon>Nematoda</taxon>
        <taxon>Chromadorea</taxon>
        <taxon>Rhabditida</taxon>
        <taxon>Tylenchina</taxon>
        <taxon>Tylenchomorpha</taxon>
        <taxon>Tylenchoidea</taxon>
        <taxon>Meloidogynidae</taxon>
        <taxon>Meloidogyninae</taxon>
        <taxon>Meloidogyne</taxon>
        <taxon>Meloidogyne incognita group</taxon>
    </lineage>
</organism>